<evidence type="ECO:0000313" key="8">
    <source>
        <dbReference type="Proteomes" id="UP000620124"/>
    </source>
</evidence>
<comment type="caution">
    <text evidence="7">The sequence shown here is derived from an EMBL/GenBank/DDBJ whole genome shotgun (WGS) entry which is preliminary data.</text>
</comment>
<dbReference type="SMART" id="SM00414">
    <property type="entry name" value="H2A"/>
    <property type="match status" value="1"/>
</dbReference>
<dbReference type="CDD" id="cd00074">
    <property type="entry name" value="HFD_H2A"/>
    <property type="match status" value="1"/>
</dbReference>
<protein>
    <recommendedName>
        <fullName evidence="3">Histone H2A</fullName>
    </recommendedName>
</protein>
<dbReference type="InterPro" id="IPR032454">
    <property type="entry name" value="Histone_H2A_C"/>
</dbReference>
<comment type="subunit">
    <text evidence="3">The nucleosome is a histone octamer containing two molecules each of H2A, H2B, H3 and H4 assembled in one H3-H4 heterotetramer and two H2A-H2B heterodimers. The octamer wraps approximately 147 bp of DNA.</text>
</comment>
<feature type="region of interest" description="Disordered" evidence="4">
    <location>
        <begin position="25"/>
        <end position="46"/>
    </location>
</feature>
<reference evidence="7" key="1">
    <citation type="submission" date="2020-05" db="EMBL/GenBank/DDBJ databases">
        <title>Mycena genomes resolve the evolution of fungal bioluminescence.</title>
        <authorList>
            <person name="Tsai I.J."/>
        </authorList>
    </citation>
    <scope>NUCLEOTIDE SEQUENCE</scope>
    <source>
        <strain evidence="7">CCC161011</strain>
    </source>
</reference>
<dbReference type="GO" id="GO:0000786">
    <property type="term" value="C:nucleosome"/>
    <property type="evidence" value="ECO:0007669"/>
    <property type="project" value="UniProtKB-KW"/>
</dbReference>
<evidence type="ECO:0000259" key="6">
    <source>
        <dbReference type="Pfam" id="PF16211"/>
    </source>
</evidence>
<dbReference type="InterPro" id="IPR002119">
    <property type="entry name" value="Histone_H2A"/>
</dbReference>
<dbReference type="InterPro" id="IPR009072">
    <property type="entry name" value="Histone-fold"/>
</dbReference>
<keyword evidence="3" id="KW-0158">Chromosome</keyword>
<evidence type="ECO:0000259" key="5">
    <source>
        <dbReference type="Pfam" id="PF00125"/>
    </source>
</evidence>
<dbReference type="PRINTS" id="PR00620">
    <property type="entry name" value="HISTONEH2A"/>
</dbReference>
<dbReference type="Pfam" id="PF00125">
    <property type="entry name" value="Histone"/>
    <property type="match status" value="1"/>
</dbReference>
<dbReference type="OrthoDB" id="9421954at2759"/>
<keyword evidence="8" id="KW-1185">Reference proteome</keyword>
<accession>A0A8H6YE98</accession>
<keyword evidence="3" id="KW-0544">Nucleosome core</keyword>
<dbReference type="PANTHER" id="PTHR23430">
    <property type="entry name" value="HISTONE H2A"/>
    <property type="match status" value="1"/>
</dbReference>
<name>A0A8H6YE98_9AGAR</name>
<feature type="domain" description="Histone H2A C-terminal" evidence="6">
    <location>
        <begin position="137"/>
        <end position="170"/>
    </location>
</feature>
<dbReference type="SUPFAM" id="SSF47113">
    <property type="entry name" value="Histone-fold"/>
    <property type="match status" value="1"/>
</dbReference>
<keyword evidence="3" id="KW-0539">Nucleus</keyword>
<evidence type="ECO:0000256" key="1">
    <source>
        <dbReference type="ARBA" id="ARBA00010691"/>
    </source>
</evidence>
<dbReference type="GO" id="GO:0005634">
    <property type="term" value="C:nucleus"/>
    <property type="evidence" value="ECO:0007669"/>
    <property type="project" value="UniProtKB-SubCell"/>
</dbReference>
<keyword evidence="2" id="KW-0007">Acetylation</keyword>
<evidence type="ECO:0000313" key="7">
    <source>
        <dbReference type="EMBL" id="KAF7356704.1"/>
    </source>
</evidence>
<evidence type="ECO:0000256" key="3">
    <source>
        <dbReference type="RuleBase" id="RU003767"/>
    </source>
</evidence>
<proteinExistence type="inferred from homology"/>
<sequence length="176" mass="19471">MVSAGAHTFKNFELTHLRQAKAKEMGGNFTTGVKARPPTTRAKSGSRLLQKQVSNFLWPASGVSSKKHTKNGLPAHVQVDYPPSIFSKVADARPVYFAAVLEYMMAELLELAGNCAREVGRKRITPRHILLAIKNDDEMDKLLKRVIVVDGGVLPFIHWQLIPQKNAKKGGQSQEV</sequence>
<keyword evidence="3" id="KW-0238">DNA-binding</keyword>
<dbReference type="GO" id="GO:0003677">
    <property type="term" value="F:DNA binding"/>
    <property type="evidence" value="ECO:0007669"/>
    <property type="project" value="UniProtKB-KW"/>
</dbReference>
<dbReference type="AlphaFoldDB" id="A0A8H6YE98"/>
<gene>
    <name evidence="7" type="ORF">MVEN_01005100</name>
</gene>
<evidence type="ECO:0000256" key="4">
    <source>
        <dbReference type="SAM" id="MobiDB-lite"/>
    </source>
</evidence>
<dbReference type="InterPro" id="IPR007125">
    <property type="entry name" value="H2A/H2B/H3"/>
</dbReference>
<dbReference type="GO" id="GO:0030527">
    <property type="term" value="F:structural constituent of chromatin"/>
    <property type="evidence" value="ECO:0007669"/>
    <property type="project" value="InterPro"/>
</dbReference>
<feature type="domain" description="Core Histone H2A/H2B/H3" evidence="5">
    <location>
        <begin position="94"/>
        <end position="134"/>
    </location>
</feature>
<organism evidence="7 8">
    <name type="scientific">Mycena venus</name>
    <dbReference type="NCBI Taxonomy" id="2733690"/>
    <lineage>
        <taxon>Eukaryota</taxon>
        <taxon>Fungi</taxon>
        <taxon>Dikarya</taxon>
        <taxon>Basidiomycota</taxon>
        <taxon>Agaricomycotina</taxon>
        <taxon>Agaricomycetes</taxon>
        <taxon>Agaricomycetidae</taxon>
        <taxon>Agaricales</taxon>
        <taxon>Marasmiineae</taxon>
        <taxon>Mycenaceae</taxon>
        <taxon>Mycena</taxon>
    </lineage>
</organism>
<dbReference type="Pfam" id="PF16211">
    <property type="entry name" value="Histone_H2A_C"/>
    <property type="match status" value="1"/>
</dbReference>
<evidence type="ECO:0000256" key="2">
    <source>
        <dbReference type="ARBA" id="ARBA00022990"/>
    </source>
</evidence>
<comment type="subcellular location">
    <subcellularLocation>
        <location evidence="3">Nucleus</location>
    </subcellularLocation>
</comment>
<comment type="similarity">
    <text evidence="1 3">Belongs to the histone H2A family.</text>
</comment>
<dbReference type="EMBL" id="JACAZI010000007">
    <property type="protein sequence ID" value="KAF7356704.1"/>
    <property type="molecule type" value="Genomic_DNA"/>
</dbReference>
<dbReference type="GO" id="GO:0046982">
    <property type="term" value="F:protein heterodimerization activity"/>
    <property type="evidence" value="ECO:0007669"/>
    <property type="project" value="InterPro"/>
</dbReference>
<dbReference type="Gene3D" id="1.10.20.10">
    <property type="entry name" value="Histone, subunit A"/>
    <property type="match status" value="1"/>
</dbReference>
<dbReference type="Proteomes" id="UP000620124">
    <property type="component" value="Unassembled WGS sequence"/>
</dbReference>